<evidence type="ECO:0000313" key="2">
    <source>
        <dbReference type="Proteomes" id="UP000789901"/>
    </source>
</evidence>
<sequence>TTTSKDLTVVKASGVMRLRNNASPLNVLLVGFYSQDEYTQDPTISTLSTFSTEDVIIVTGKFRFIEELDEDEKNSLS</sequence>
<feature type="non-terminal residue" evidence="1">
    <location>
        <position position="1"/>
    </location>
</feature>
<proteinExistence type="predicted"/>
<dbReference type="Proteomes" id="UP000789901">
    <property type="component" value="Unassembled WGS sequence"/>
</dbReference>
<reference evidence="1 2" key="1">
    <citation type="submission" date="2021-06" db="EMBL/GenBank/DDBJ databases">
        <authorList>
            <person name="Kallberg Y."/>
            <person name="Tangrot J."/>
            <person name="Rosling A."/>
        </authorList>
    </citation>
    <scope>NUCLEOTIDE SEQUENCE [LARGE SCALE GENOMIC DNA]</scope>
    <source>
        <strain evidence="1 2">120-4 pot B 10/14</strain>
    </source>
</reference>
<evidence type="ECO:0000313" key="1">
    <source>
        <dbReference type="EMBL" id="CAG8757073.1"/>
    </source>
</evidence>
<name>A0ABN7VCC9_GIGMA</name>
<protein>
    <submittedName>
        <fullName evidence="1">41891_t:CDS:1</fullName>
    </submittedName>
</protein>
<accession>A0ABN7VCC9</accession>
<comment type="caution">
    <text evidence="1">The sequence shown here is derived from an EMBL/GenBank/DDBJ whole genome shotgun (WGS) entry which is preliminary data.</text>
</comment>
<organism evidence="1 2">
    <name type="scientific">Gigaspora margarita</name>
    <dbReference type="NCBI Taxonomy" id="4874"/>
    <lineage>
        <taxon>Eukaryota</taxon>
        <taxon>Fungi</taxon>
        <taxon>Fungi incertae sedis</taxon>
        <taxon>Mucoromycota</taxon>
        <taxon>Glomeromycotina</taxon>
        <taxon>Glomeromycetes</taxon>
        <taxon>Diversisporales</taxon>
        <taxon>Gigasporaceae</taxon>
        <taxon>Gigaspora</taxon>
    </lineage>
</organism>
<dbReference type="EMBL" id="CAJVQB010012660">
    <property type="protein sequence ID" value="CAG8757073.1"/>
    <property type="molecule type" value="Genomic_DNA"/>
</dbReference>
<gene>
    <name evidence="1" type="ORF">GMARGA_LOCUS17034</name>
</gene>
<keyword evidence="2" id="KW-1185">Reference proteome</keyword>